<evidence type="ECO:0000256" key="6">
    <source>
        <dbReference type="SAM" id="MobiDB-lite"/>
    </source>
</evidence>
<comment type="subcellular location">
    <subcellularLocation>
        <location evidence="1">Cell membrane</location>
    </subcellularLocation>
</comment>
<evidence type="ECO:0000256" key="2">
    <source>
        <dbReference type="ARBA" id="ARBA00022475"/>
    </source>
</evidence>
<evidence type="ECO:0000256" key="3">
    <source>
        <dbReference type="ARBA" id="ARBA00022692"/>
    </source>
</evidence>
<reference evidence="8 9" key="1">
    <citation type="submission" date="2018-04" db="EMBL/GenBank/DDBJ databases">
        <title>Novel Campyloabacter and Helicobacter Species and Strains.</title>
        <authorList>
            <person name="Mannion A.J."/>
            <person name="Shen Z."/>
            <person name="Fox J.G."/>
        </authorList>
    </citation>
    <scope>NUCLEOTIDE SEQUENCE [LARGE SCALE GENOMIC DNA]</scope>
    <source>
        <strain evidence="8 9">MIT 97-5075</strain>
    </source>
</reference>
<accession>A0A3D8J8Z9</accession>
<evidence type="ECO:0000256" key="4">
    <source>
        <dbReference type="ARBA" id="ARBA00022989"/>
    </source>
</evidence>
<feature type="region of interest" description="Disordered" evidence="6">
    <location>
        <begin position="205"/>
        <end position="225"/>
    </location>
</feature>
<name>A0A3D8J8Z9_9HELI</name>
<dbReference type="EMBL" id="NXLW01000002">
    <property type="protein sequence ID" value="RDU73334.1"/>
    <property type="molecule type" value="Genomic_DNA"/>
</dbReference>
<gene>
    <name evidence="8" type="ORF">CQA66_01305</name>
</gene>
<keyword evidence="9" id="KW-1185">Reference proteome</keyword>
<feature type="transmembrane region" description="Helical" evidence="7">
    <location>
        <begin position="241"/>
        <end position="260"/>
    </location>
</feature>
<evidence type="ECO:0000256" key="1">
    <source>
        <dbReference type="ARBA" id="ARBA00004236"/>
    </source>
</evidence>
<evidence type="ECO:0000256" key="7">
    <source>
        <dbReference type="SAM" id="Phobius"/>
    </source>
</evidence>
<evidence type="ECO:0008006" key="10">
    <source>
        <dbReference type="Google" id="ProtNLM"/>
    </source>
</evidence>
<comment type="caution">
    <text evidence="8">The sequence shown here is derived from an EMBL/GenBank/DDBJ whole genome shotgun (WGS) entry which is preliminary data.</text>
</comment>
<dbReference type="Proteomes" id="UP000256424">
    <property type="component" value="Unassembled WGS sequence"/>
</dbReference>
<keyword evidence="5 7" id="KW-0472">Membrane</keyword>
<organism evidence="8 9">
    <name type="scientific">Helicobacter aurati</name>
    <dbReference type="NCBI Taxonomy" id="137778"/>
    <lineage>
        <taxon>Bacteria</taxon>
        <taxon>Pseudomonadati</taxon>
        <taxon>Campylobacterota</taxon>
        <taxon>Epsilonproteobacteria</taxon>
        <taxon>Campylobacterales</taxon>
        <taxon>Helicobacteraceae</taxon>
        <taxon>Helicobacter</taxon>
    </lineage>
</organism>
<keyword evidence="4 7" id="KW-1133">Transmembrane helix</keyword>
<dbReference type="RefSeq" id="WP_104762948.1">
    <property type="nucleotide sequence ID" value="NZ_FZPM01000012.1"/>
</dbReference>
<dbReference type="Pfam" id="PF04347">
    <property type="entry name" value="FliO"/>
    <property type="match status" value="1"/>
</dbReference>
<dbReference type="AlphaFoldDB" id="A0A3D8J8Z9"/>
<proteinExistence type="predicted"/>
<evidence type="ECO:0000313" key="8">
    <source>
        <dbReference type="EMBL" id="RDU73334.1"/>
    </source>
</evidence>
<dbReference type="InterPro" id="IPR022781">
    <property type="entry name" value="Flagellar_biosynth_FliO"/>
</dbReference>
<protein>
    <recommendedName>
        <fullName evidence="10">Flagellar protein</fullName>
    </recommendedName>
</protein>
<keyword evidence="2" id="KW-1003">Cell membrane</keyword>
<keyword evidence="3 7" id="KW-0812">Transmembrane</keyword>
<dbReference type="GO" id="GO:0044781">
    <property type="term" value="P:bacterial-type flagellum organization"/>
    <property type="evidence" value="ECO:0007669"/>
    <property type="project" value="InterPro"/>
</dbReference>
<dbReference type="OrthoDB" id="5330173at2"/>
<feature type="transmembrane region" description="Helical" evidence="7">
    <location>
        <begin position="32"/>
        <end position="52"/>
    </location>
</feature>
<evidence type="ECO:0000256" key="5">
    <source>
        <dbReference type="ARBA" id="ARBA00023136"/>
    </source>
</evidence>
<dbReference type="GO" id="GO:0016020">
    <property type="term" value="C:membrane"/>
    <property type="evidence" value="ECO:0007669"/>
    <property type="project" value="InterPro"/>
</dbReference>
<evidence type="ECO:0000313" key="9">
    <source>
        <dbReference type="Proteomes" id="UP000256424"/>
    </source>
</evidence>
<sequence length="347" mass="39678">MKEVKNHFFSRAFTHYNDYICNKKSHCEARSVFKTSLFSLFIIVNLLSLSLLSANSKTLRIKEVYVVHDKVLLNDFATRHNVALLLAIRLDKSAQDIHTLSPKVIQKDNMLYITFPGVVNHSPHKFETTLGQLELNARPNHEVYLALKSDAYYDIKTEIHGSMLYVIFAGIHSLSEDLLSHKTTIIPASHHSESQTVIAQNVTKENQKNSQIQPTSDDNYTQNKQEPLQDSLTDNYEISSWRYFAVLAIMIILILVLYLIKLRQNKGIGTSNIAIKHVKIIDSKNKILVVHLDNMQYILGVNPHGITFIDKIPQSQPEMHAEHQNKKETTTQEHAQALNFNNLLLKD</sequence>